<reference evidence="5 6" key="1">
    <citation type="submission" date="2021-06" db="EMBL/GenBank/DDBJ databases">
        <authorList>
            <person name="Sun Q."/>
            <person name="Li D."/>
        </authorList>
    </citation>
    <scope>NUCLEOTIDE SEQUENCE [LARGE SCALE GENOMIC DNA]</scope>
    <source>
        <strain evidence="5 6">MSJ-5</strain>
    </source>
</reference>
<gene>
    <name evidence="3 5" type="primary">gcvH</name>
    <name evidence="5" type="ORF">KQI88_05170</name>
</gene>
<dbReference type="InterPro" id="IPR003016">
    <property type="entry name" value="2-oxoA_DH_lipoyl-BS"/>
</dbReference>
<comment type="caution">
    <text evidence="5">The sequence shown here is derived from an EMBL/GenBank/DDBJ whole genome shotgun (WGS) entry which is preliminary data.</text>
</comment>
<dbReference type="InterPro" id="IPR017453">
    <property type="entry name" value="GCV_H_sub"/>
</dbReference>
<keyword evidence="2 3" id="KW-0450">Lipoyl</keyword>
<evidence type="ECO:0000313" key="6">
    <source>
        <dbReference type="Proteomes" id="UP000779508"/>
    </source>
</evidence>
<feature type="modified residue" description="N6-lipoyllysine" evidence="3">
    <location>
        <position position="63"/>
    </location>
</feature>
<dbReference type="PANTHER" id="PTHR11715">
    <property type="entry name" value="GLYCINE CLEAVAGE SYSTEM H PROTEIN"/>
    <property type="match status" value="1"/>
</dbReference>
<evidence type="ECO:0000313" key="5">
    <source>
        <dbReference type="EMBL" id="MBU5675800.1"/>
    </source>
</evidence>
<dbReference type="CDD" id="cd06848">
    <property type="entry name" value="GCS_H"/>
    <property type="match status" value="1"/>
</dbReference>
<accession>A0ABS6FZY0</accession>
<evidence type="ECO:0000256" key="1">
    <source>
        <dbReference type="ARBA" id="ARBA00009249"/>
    </source>
</evidence>
<name>A0ABS6FZY0_9FIRM</name>
<sequence length="127" mass="14170">MKIVEGLLYSNDHEWVKVEGNKAYIGVTDYAQHALGEIVYIEMPEVGDEFDKGDVFGVVESVKAASDSYLPVSGKVVEINEALEDSPELVNEDAFANWILAVELTDESELGTLMNDVEYKEFCDKEE</sequence>
<evidence type="ECO:0000259" key="4">
    <source>
        <dbReference type="PROSITE" id="PS50968"/>
    </source>
</evidence>
<organism evidence="5 6">
    <name type="scientific">Alkaliphilus flagellatus</name>
    <dbReference type="NCBI Taxonomy" id="2841507"/>
    <lineage>
        <taxon>Bacteria</taxon>
        <taxon>Bacillati</taxon>
        <taxon>Bacillota</taxon>
        <taxon>Clostridia</taxon>
        <taxon>Peptostreptococcales</taxon>
        <taxon>Natronincolaceae</taxon>
        <taxon>Alkaliphilus</taxon>
    </lineage>
</organism>
<dbReference type="Proteomes" id="UP000779508">
    <property type="component" value="Unassembled WGS sequence"/>
</dbReference>
<dbReference type="RefSeq" id="WP_212381213.1">
    <property type="nucleotide sequence ID" value="NZ_JAHLQK010000002.1"/>
</dbReference>
<comment type="function">
    <text evidence="3">The glycine cleavage system catalyzes the degradation of glycine. The H protein shuttles the methylamine group of glycine from the P protein to the T protein.</text>
</comment>
<dbReference type="PROSITE" id="PS50968">
    <property type="entry name" value="BIOTINYL_LIPOYL"/>
    <property type="match status" value="1"/>
</dbReference>
<dbReference type="InterPro" id="IPR011053">
    <property type="entry name" value="Single_hybrid_motif"/>
</dbReference>
<keyword evidence="6" id="KW-1185">Reference proteome</keyword>
<feature type="domain" description="Lipoyl-binding" evidence="4">
    <location>
        <begin position="22"/>
        <end position="103"/>
    </location>
</feature>
<dbReference type="EMBL" id="JAHLQK010000002">
    <property type="protein sequence ID" value="MBU5675800.1"/>
    <property type="molecule type" value="Genomic_DNA"/>
</dbReference>
<dbReference type="InterPro" id="IPR033753">
    <property type="entry name" value="GCV_H/Fam206"/>
</dbReference>
<dbReference type="InterPro" id="IPR000089">
    <property type="entry name" value="Biotin_lipoyl"/>
</dbReference>
<dbReference type="HAMAP" id="MF_00272">
    <property type="entry name" value="GcvH"/>
    <property type="match status" value="1"/>
</dbReference>
<evidence type="ECO:0000256" key="3">
    <source>
        <dbReference type="HAMAP-Rule" id="MF_00272"/>
    </source>
</evidence>
<protein>
    <recommendedName>
        <fullName evidence="3">Glycine cleavage system H protein</fullName>
    </recommendedName>
</protein>
<comment type="similarity">
    <text evidence="1 3">Belongs to the GcvH family.</text>
</comment>
<proteinExistence type="inferred from homology"/>
<dbReference type="PROSITE" id="PS00189">
    <property type="entry name" value="LIPOYL"/>
    <property type="match status" value="1"/>
</dbReference>
<evidence type="ECO:0000256" key="2">
    <source>
        <dbReference type="ARBA" id="ARBA00022823"/>
    </source>
</evidence>
<dbReference type="InterPro" id="IPR002930">
    <property type="entry name" value="GCV_H"/>
</dbReference>
<dbReference type="PANTHER" id="PTHR11715:SF3">
    <property type="entry name" value="GLYCINE CLEAVAGE SYSTEM H PROTEIN-RELATED"/>
    <property type="match status" value="1"/>
</dbReference>
<dbReference type="NCBIfam" id="NF002270">
    <property type="entry name" value="PRK01202.1"/>
    <property type="match status" value="1"/>
</dbReference>
<dbReference type="NCBIfam" id="TIGR00527">
    <property type="entry name" value="gcvH"/>
    <property type="match status" value="1"/>
</dbReference>
<comment type="cofactor">
    <cofactor evidence="3">
        <name>(R)-lipoate</name>
        <dbReference type="ChEBI" id="CHEBI:83088"/>
    </cofactor>
    <text evidence="3">Binds 1 lipoyl cofactor covalently.</text>
</comment>
<dbReference type="SUPFAM" id="SSF51230">
    <property type="entry name" value="Single hybrid motif"/>
    <property type="match status" value="1"/>
</dbReference>
<comment type="subunit">
    <text evidence="3">The glycine cleavage system is composed of four proteins: P, T, L and H.</text>
</comment>
<dbReference type="Gene3D" id="2.40.50.100">
    <property type="match status" value="1"/>
</dbReference>
<dbReference type="Pfam" id="PF01597">
    <property type="entry name" value="GCV_H"/>
    <property type="match status" value="1"/>
</dbReference>